<dbReference type="Pfam" id="PF13426">
    <property type="entry name" value="PAS_9"/>
    <property type="match status" value="1"/>
</dbReference>
<dbReference type="InterPro" id="IPR052155">
    <property type="entry name" value="Biofilm_reg_signaling"/>
</dbReference>
<evidence type="ECO:0008006" key="7">
    <source>
        <dbReference type="Google" id="ProtNLM"/>
    </source>
</evidence>
<keyword evidence="6" id="KW-1185">Reference proteome</keyword>
<feature type="domain" description="PAS" evidence="2">
    <location>
        <begin position="180"/>
        <end position="218"/>
    </location>
</feature>
<evidence type="ECO:0000259" key="2">
    <source>
        <dbReference type="PROSITE" id="PS50112"/>
    </source>
</evidence>
<feature type="transmembrane region" description="Helical" evidence="1">
    <location>
        <begin position="12"/>
        <end position="31"/>
    </location>
</feature>
<dbReference type="Pfam" id="PF00563">
    <property type="entry name" value="EAL"/>
    <property type="match status" value="1"/>
</dbReference>
<evidence type="ECO:0000313" key="5">
    <source>
        <dbReference type="EMBL" id="OYD51773.1"/>
    </source>
</evidence>
<dbReference type="FunFam" id="3.20.20.450:FF:000001">
    <property type="entry name" value="Cyclic di-GMP phosphodiesterase yahA"/>
    <property type="match status" value="1"/>
</dbReference>
<keyword evidence="1" id="KW-1133">Transmembrane helix</keyword>
<dbReference type="CDD" id="cd01949">
    <property type="entry name" value="GGDEF"/>
    <property type="match status" value="1"/>
</dbReference>
<dbReference type="Pfam" id="PF00990">
    <property type="entry name" value="GGDEF"/>
    <property type="match status" value="1"/>
</dbReference>
<dbReference type="PROSITE" id="PS50887">
    <property type="entry name" value="GGDEF"/>
    <property type="match status" value="1"/>
</dbReference>
<comment type="caution">
    <text evidence="5">The sequence shown here is derived from an EMBL/GenBank/DDBJ whole genome shotgun (WGS) entry which is preliminary data.</text>
</comment>
<dbReference type="InterPro" id="IPR000014">
    <property type="entry name" value="PAS"/>
</dbReference>
<dbReference type="Gene3D" id="3.30.70.270">
    <property type="match status" value="1"/>
</dbReference>
<keyword evidence="1" id="KW-0812">Transmembrane</keyword>
<feature type="transmembrane region" description="Helical" evidence="1">
    <location>
        <begin position="43"/>
        <end position="60"/>
    </location>
</feature>
<dbReference type="PROSITE" id="PS50883">
    <property type="entry name" value="EAL"/>
    <property type="match status" value="1"/>
</dbReference>
<evidence type="ECO:0000313" key="6">
    <source>
        <dbReference type="Proteomes" id="UP000215441"/>
    </source>
</evidence>
<dbReference type="InterPro" id="IPR043128">
    <property type="entry name" value="Rev_trsase/Diguanyl_cyclase"/>
</dbReference>
<gene>
    <name evidence="5" type="ORF">CBY09_02560</name>
</gene>
<dbReference type="SUPFAM" id="SSF55785">
    <property type="entry name" value="PYP-like sensor domain (PAS domain)"/>
    <property type="match status" value="1"/>
</dbReference>
<evidence type="ECO:0000259" key="4">
    <source>
        <dbReference type="PROSITE" id="PS50887"/>
    </source>
</evidence>
<dbReference type="CDD" id="cd00130">
    <property type="entry name" value="PAS"/>
    <property type="match status" value="1"/>
</dbReference>
<dbReference type="NCBIfam" id="TIGR00254">
    <property type="entry name" value="GGDEF"/>
    <property type="match status" value="1"/>
</dbReference>
<accession>A0A235ESK7</accession>
<evidence type="ECO:0000259" key="3">
    <source>
        <dbReference type="PROSITE" id="PS50883"/>
    </source>
</evidence>
<evidence type="ECO:0000256" key="1">
    <source>
        <dbReference type="SAM" id="Phobius"/>
    </source>
</evidence>
<feature type="domain" description="GGDEF" evidence="4">
    <location>
        <begin position="340"/>
        <end position="477"/>
    </location>
</feature>
<dbReference type="Proteomes" id="UP000215441">
    <property type="component" value="Unassembled WGS sequence"/>
</dbReference>
<organism evidence="5 6">
    <name type="scientific">Acidovorax kalamii</name>
    <dbReference type="NCBI Taxonomy" id="2004485"/>
    <lineage>
        <taxon>Bacteria</taxon>
        <taxon>Pseudomonadati</taxon>
        <taxon>Pseudomonadota</taxon>
        <taxon>Betaproteobacteria</taxon>
        <taxon>Burkholderiales</taxon>
        <taxon>Comamonadaceae</taxon>
        <taxon>Acidovorax</taxon>
    </lineage>
</organism>
<dbReference type="EMBL" id="NOIG01000003">
    <property type="protein sequence ID" value="OYD51773.1"/>
    <property type="molecule type" value="Genomic_DNA"/>
</dbReference>
<feature type="transmembrane region" description="Helical" evidence="1">
    <location>
        <begin position="99"/>
        <end position="119"/>
    </location>
</feature>
<sequence>MAFLIGWSSARLNQATLLWGIAHLSLAGATFTGYRYHLQPESPWLGAVATLLTGFFLASLHGGTNFLRGRIIGPGTLIGRSLGVAFLIAVVGFGGDKNAGSILVLGLMMLVYGVSAYLCLRMHYRLLAAAFSLKTGAFLLYFLDPSTIGTPFQNPDILAVGWVSSVLLGLVLVDAAIAQTRQRLSNVIKHLPDALVARRLDGKILFCNDRFAQLAGHTSPSELEGQQVPLLTQEQEEAEAMFRKVNAMVQSGPMDEPMRLERSVTPARGEPFPAEIIFSSYMDLGYPVILGLIRDLSERKRGEEERLHQANTDQLTGLPNRRFLEQQLDAVLWIAHRQHTQCAVLLIDLDHFKKVNDTLGHAFGDEILRDIARALQAQLKPGDLLARLSGDEFALVMAGLPSLMSILEVEARALALLQLIRRQFCSADGMEYQIEATIGVAFSGREGLKASVLLQHAEVAMYESKARGRGSWCFFESDMDERLAESLRLESALRQAVPRGELRLHYQPIYSCSTGRMTKAEALVRWENPQLGWVPPGRFIPAAEESSLILEVGQWILEEAIRQAAQWRAQPGLAPVVSINVSVRQFAQPGFESQVFALLERYGVPPACIELELTETLLASDQEDLPALLHRLHDAGVGLSLDDFGTGYSSLSYLSRFSLNTVKIDRSFVMGLQESSRNHSLVRAIISMAHSLHLNVVAEGVETWRQYEILKAEGCDYQQGYLLGRPMAADQLRAHPQVLAGEESNIPDAVI</sequence>
<feature type="transmembrane region" description="Helical" evidence="1">
    <location>
        <begin position="72"/>
        <end position="93"/>
    </location>
</feature>
<dbReference type="InterPro" id="IPR029787">
    <property type="entry name" value="Nucleotide_cyclase"/>
</dbReference>
<protein>
    <recommendedName>
        <fullName evidence="7">GGDEF domain-containing protein</fullName>
    </recommendedName>
</protein>
<dbReference type="SUPFAM" id="SSF141868">
    <property type="entry name" value="EAL domain-like"/>
    <property type="match status" value="1"/>
</dbReference>
<dbReference type="NCBIfam" id="TIGR00229">
    <property type="entry name" value="sensory_box"/>
    <property type="match status" value="1"/>
</dbReference>
<feature type="domain" description="EAL" evidence="3">
    <location>
        <begin position="486"/>
        <end position="740"/>
    </location>
</feature>
<dbReference type="SUPFAM" id="SSF55073">
    <property type="entry name" value="Nucleotide cyclase"/>
    <property type="match status" value="1"/>
</dbReference>
<dbReference type="InterPro" id="IPR001633">
    <property type="entry name" value="EAL_dom"/>
</dbReference>
<keyword evidence="1" id="KW-0472">Membrane</keyword>
<proteinExistence type="predicted"/>
<dbReference type="PANTHER" id="PTHR44757">
    <property type="entry name" value="DIGUANYLATE CYCLASE DGCP"/>
    <property type="match status" value="1"/>
</dbReference>
<name>A0A235ESK7_9BURK</name>
<dbReference type="SMART" id="SM00052">
    <property type="entry name" value="EAL"/>
    <property type="match status" value="1"/>
</dbReference>
<dbReference type="InterPro" id="IPR000160">
    <property type="entry name" value="GGDEF_dom"/>
</dbReference>
<dbReference type="CDD" id="cd01948">
    <property type="entry name" value="EAL"/>
    <property type="match status" value="1"/>
</dbReference>
<dbReference type="PANTHER" id="PTHR44757:SF2">
    <property type="entry name" value="BIOFILM ARCHITECTURE MAINTENANCE PROTEIN MBAA"/>
    <property type="match status" value="1"/>
</dbReference>
<dbReference type="InterPro" id="IPR035965">
    <property type="entry name" value="PAS-like_dom_sf"/>
</dbReference>
<reference evidence="5 6" key="1">
    <citation type="submission" date="2017-07" db="EMBL/GenBank/DDBJ databases">
        <title>Acidovorax KNDSW TSA 6 genome sequence and assembly.</title>
        <authorList>
            <person name="Mayilraj S."/>
        </authorList>
    </citation>
    <scope>NUCLEOTIDE SEQUENCE [LARGE SCALE GENOMIC DNA]</scope>
    <source>
        <strain evidence="5 6">KNDSW-TSA6</strain>
    </source>
</reference>
<dbReference type="SMART" id="SM00267">
    <property type="entry name" value="GGDEF"/>
    <property type="match status" value="1"/>
</dbReference>
<dbReference type="AlphaFoldDB" id="A0A235ESK7"/>
<dbReference type="InterPro" id="IPR035919">
    <property type="entry name" value="EAL_sf"/>
</dbReference>
<dbReference type="PROSITE" id="PS50112">
    <property type="entry name" value="PAS"/>
    <property type="match status" value="1"/>
</dbReference>
<dbReference type="Gene3D" id="3.30.450.20">
    <property type="entry name" value="PAS domain"/>
    <property type="match status" value="1"/>
</dbReference>
<dbReference type="SMART" id="SM00091">
    <property type="entry name" value="PAS"/>
    <property type="match status" value="1"/>
</dbReference>
<dbReference type="Gene3D" id="3.20.20.450">
    <property type="entry name" value="EAL domain"/>
    <property type="match status" value="1"/>
</dbReference>